<keyword evidence="1" id="KW-0812">Transmembrane</keyword>
<dbReference type="Pfam" id="PF04450">
    <property type="entry name" value="BSP"/>
    <property type="match status" value="1"/>
</dbReference>
<evidence type="ECO:0000313" key="2">
    <source>
        <dbReference type="EMBL" id="GLY82886.1"/>
    </source>
</evidence>
<organism evidence="2 3">
    <name type="scientific">Actinoallomurus iriomotensis</name>
    <dbReference type="NCBI Taxonomy" id="478107"/>
    <lineage>
        <taxon>Bacteria</taxon>
        <taxon>Bacillati</taxon>
        <taxon>Actinomycetota</taxon>
        <taxon>Actinomycetes</taxon>
        <taxon>Streptosporangiales</taxon>
        <taxon>Thermomonosporaceae</taxon>
        <taxon>Actinoallomurus</taxon>
    </lineage>
</organism>
<reference evidence="2" key="1">
    <citation type="submission" date="2023-03" db="EMBL/GenBank/DDBJ databases">
        <title>Actinoallomurus iriomotensis NBRC 103684.</title>
        <authorList>
            <person name="Ichikawa N."/>
            <person name="Sato H."/>
            <person name="Tonouchi N."/>
        </authorList>
    </citation>
    <scope>NUCLEOTIDE SEQUENCE</scope>
    <source>
        <strain evidence="2">NBRC 103684</strain>
    </source>
</reference>
<keyword evidence="1" id="KW-0472">Membrane</keyword>
<dbReference type="AlphaFoldDB" id="A0A9W6RUK3"/>
<accession>A0A9W6RUK3</accession>
<keyword evidence="1" id="KW-1133">Transmembrane helix</keyword>
<dbReference type="Proteomes" id="UP001165074">
    <property type="component" value="Unassembled WGS sequence"/>
</dbReference>
<name>A0A9W6RUK3_9ACTN</name>
<evidence type="ECO:0000256" key="1">
    <source>
        <dbReference type="SAM" id="Phobius"/>
    </source>
</evidence>
<dbReference type="InterPro" id="IPR007541">
    <property type="entry name" value="Uncharacterised_BSP"/>
</dbReference>
<sequence>MPAKGNVDSRVTTASAMFAGLAGLAIVANLAVAVGYLAFHDGAGRAAAASSRPVAGALPAPSVATVNALLQRRSRAVLARDRAAFLATVDPSGQAFHAGQQVLFDNLAKVPLSAWRESLADTRPAVAADDGWTARLRLTYRLRGFDRRDLVYTEYLTFDRRPGTGWTVSGDGAAHGLRDDPQIWNSGGLTVVHGRRSLVLAEDGAVDGELPAARTAELRDIAARLDEGVGAVSGVVGDRWARHAVALVPATEQKAEELAGDVRNLGDIAALAAVTGDEGGQGTGEDRLVITPTAFGRLTALGRRVVLTHELVHVAMGGARDGKTPMWLIEGLADYVGYKKAGVPTRAAGRELADLIATGGVPATLPGATEFAGSGDRLSAAYEEAWLACRMVAERYGEDRLVRLYRTAEAEPEDSGDPRLQDRALRSVLGVGTDRFVALWRAYVRRELA</sequence>
<proteinExistence type="predicted"/>
<comment type="caution">
    <text evidence="2">The sequence shown here is derived from an EMBL/GenBank/DDBJ whole genome shotgun (WGS) entry which is preliminary data.</text>
</comment>
<dbReference type="RefSeq" id="WP_285566830.1">
    <property type="nucleotide sequence ID" value="NZ_BSTK01000001.1"/>
</dbReference>
<feature type="transmembrane region" description="Helical" evidence="1">
    <location>
        <begin position="16"/>
        <end position="39"/>
    </location>
</feature>
<evidence type="ECO:0000313" key="3">
    <source>
        <dbReference type="Proteomes" id="UP001165074"/>
    </source>
</evidence>
<dbReference type="EMBL" id="BSTK01000001">
    <property type="protein sequence ID" value="GLY82886.1"/>
    <property type="molecule type" value="Genomic_DNA"/>
</dbReference>
<protein>
    <submittedName>
        <fullName evidence="2">Uncharacterized protein</fullName>
    </submittedName>
</protein>
<keyword evidence="3" id="KW-1185">Reference proteome</keyword>
<gene>
    <name evidence="2" type="ORF">Airi02_008160</name>
</gene>